<dbReference type="GO" id="GO:0015562">
    <property type="term" value="F:efflux transmembrane transporter activity"/>
    <property type="evidence" value="ECO:0007669"/>
    <property type="project" value="InterPro"/>
</dbReference>
<evidence type="ECO:0000256" key="8">
    <source>
        <dbReference type="SAM" id="SignalP"/>
    </source>
</evidence>
<accession>A0A2X0VC56</accession>
<evidence type="ECO:0000256" key="6">
    <source>
        <dbReference type="ARBA" id="ARBA00023136"/>
    </source>
</evidence>
<comment type="subcellular location">
    <subcellularLocation>
        <location evidence="1">Cell outer membrane</location>
    </subcellularLocation>
</comment>
<dbReference type="RefSeq" id="WP_113743595.1">
    <property type="nucleotide sequence ID" value="NZ_UAPU01000007.1"/>
</dbReference>
<dbReference type="NCBIfam" id="TIGR01844">
    <property type="entry name" value="type_I_sec_TolC"/>
    <property type="match status" value="1"/>
</dbReference>
<dbReference type="Gene3D" id="1.20.1600.10">
    <property type="entry name" value="Outer membrane efflux proteins (OEP)"/>
    <property type="match status" value="1"/>
</dbReference>
<evidence type="ECO:0000256" key="5">
    <source>
        <dbReference type="ARBA" id="ARBA00022692"/>
    </source>
</evidence>
<dbReference type="GO" id="GO:0009279">
    <property type="term" value="C:cell outer membrane"/>
    <property type="evidence" value="ECO:0007669"/>
    <property type="project" value="UniProtKB-SubCell"/>
</dbReference>
<name>A0A2X0VC56_9GAMM</name>
<dbReference type="InterPro" id="IPR051906">
    <property type="entry name" value="TolC-like"/>
</dbReference>
<evidence type="ECO:0000256" key="7">
    <source>
        <dbReference type="ARBA" id="ARBA00023237"/>
    </source>
</evidence>
<reference evidence="9 10" key="1">
    <citation type="submission" date="2018-06" db="EMBL/GenBank/DDBJ databases">
        <authorList>
            <consortium name="Pathogen Informatics"/>
            <person name="Doyle S."/>
        </authorList>
    </citation>
    <scope>NUCLEOTIDE SEQUENCE [LARGE SCALE GENOMIC DNA]</scope>
    <source>
        <strain evidence="9 10">NCTC13093</strain>
    </source>
</reference>
<gene>
    <name evidence="9" type="primary">tolC</name>
    <name evidence="9" type="ORF">NCTC13093_00791</name>
</gene>
<sequence length="443" mass="48192">MRLNIKKSILALAVVSCSFSAAAEDIMDIYKEAYLRDPVILEAKAQRDTAFEKISEATAALLPQINVIGTAGTTHTSVNRLTNERQNNNSYSGSVNLSQALWRHAAWKQRTIAEKNAAMQDLVYNDALQALIIRVSNAYFGVLNAADTLKYSKANQEALYRQLQEASRRFQVGLTAETDQLEAQAAYDLATTQVITAENNLANSYSEIRKLIGRDVRNIEKLNATKFSPAQMTASLDQVVKNAQDNNLSLQASVIARDIAKEQIVLAASGHEPTLDLTGSLSTSYTDFNKEIAGTAQMDGNSNQGSVGVTLNIPIFSGGATSSQVSQAEHQYVAASERLEMTHRNVVANINTGYNNVNAFVSSVRAYEQSTKSAQSALDATISGYEVGTRTITDVLTATQNLYNAMQNLSAARHNYIISRLNLLYNQGSLTVGDLESVNKGLE</sequence>
<evidence type="ECO:0000256" key="1">
    <source>
        <dbReference type="ARBA" id="ARBA00004442"/>
    </source>
</evidence>
<organism evidence="9 10">
    <name type="scientific">Anaerobiospirillum thomasii</name>
    <dbReference type="NCBI Taxonomy" id="179995"/>
    <lineage>
        <taxon>Bacteria</taxon>
        <taxon>Pseudomonadati</taxon>
        <taxon>Pseudomonadota</taxon>
        <taxon>Gammaproteobacteria</taxon>
        <taxon>Aeromonadales</taxon>
        <taxon>Succinivibrionaceae</taxon>
        <taxon>Anaerobiospirillum</taxon>
    </lineage>
</organism>
<keyword evidence="4" id="KW-1134">Transmembrane beta strand</keyword>
<feature type="chain" id="PRO_5016098627" evidence="8">
    <location>
        <begin position="24"/>
        <end position="443"/>
    </location>
</feature>
<dbReference type="Proteomes" id="UP000250086">
    <property type="component" value="Unassembled WGS sequence"/>
</dbReference>
<keyword evidence="7" id="KW-0998">Cell outer membrane</keyword>
<dbReference type="OrthoDB" id="9813458at2"/>
<dbReference type="AlphaFoldDB" id="A0A2X0VC56"/>
<comment type="similarity">
    <text evidence="2">Belongs to the outer membrane factor (OMF) (TC 1.B.17) family.</text>
</comment>
<evidence type="ECO:0000313" key="10">
    <source>
        <dbReference type="Proteomes" id="UP000250086"/>
    </source>
</evidence>
<proteinExistence type="inferred from homology"/>
<dbReference type="PANTHER" id="PTHR30026">
    <property type="entry name" value="OUTER MEMBRANE PROTEIN TOLC"/>
    <property type="match status" value="1"/>
</dbReference>
<evidence type="ECO:0000313" key="9">
    <source>
        <dbReference type="EMBL" id="SPT69419.1"/>
    </source>
</evidence>
<dbReference type="InterPro" id="IPR010130">
    <property type="entry name" value="T1SS_OMP_TolC"/>
</dbReference>
<dbReference type="EMBL" id="UAPV01000001">
    <property type="protein sequence ID" value="SPT69419.1"/>
    <property type="molecule type" value="Genomic_DNA"/>
</dbReference>
<dbReference type="Pfam" id="PF02321">
    <property type="entry name" value="OEP"/>
    <property type="match status" value="2"/>
</dbReference>
<dbReference type="PANTHER" id="PTHR30026:SF20">
    <property type="entry name" value="OUTER MEMBRANE PROTEIN TOLC"/>
    <property type="match status" value="1"/>
</dbReference>
<keyword evidence="5" id="KW-0812">Transmembrane</keyword>
<evidence type="ECO:0000256" key="3">
    <source>
        <dbReference type="ARBA" id="ARBA00022448"/>
    </source>
</evidence>
<keyword evidence="10" id="KW-1185">Reference proteome</keyword>
<dbReference type="SUPFAM" id="SSF56954">
    <property type="entry name" value="Outer membrane efflux proteins (OEP)"/>
    <property type="match status" value="1"/>
</dbReference>
<keyword evidence="6" id="KW-0472">Membrane</keyword>
<protein>
    <submittedName>
        <fullName evidence="9">Outer membrane protein tolC</fullName>
    </submittedName>
</protein>
<keyword evidence="8" id="KW-0732">Signal</keyword>
<keyword evidence="3" id="KW-0813">Transport</keyword>
<dbReference type="GO" id="GO:1990281">
    <property type="term" value="C:efflux pump complex"/>
    <property type="evidence" value="ECO:0007669"/>
    <property type="project" value="TreeGrafter"/>
</dbReference>
<dbReference type="InterPro" id="IPR003423">
    <property type="entry name" value="OMP_efflux"/>
</dbReference>
<feature type="signal peptide" evidence="8">
    <location>
        <begin position="1"/>
        <end position="23"/>
    </location>
</feature>
<evidence type="ECO:0000256" key="2">
    <source>
        <dbReference type="ARBA" id="ARBA00007613"/>
    </source>
</evidence>
<evidence type="ECO:0000256" key="4">
    <source>
        <dbReference type="ARBA" id="ARBA00022452"/>
    </source>
</evidence>
<dbReference type="GO" id="GO:0015288">
    <property type="term" value="F:porin activity"/>
    <property type="evidence" value="ECO:0007669"/>
    <property type="project" value="TreeGrafter"/>
</dbReference>